<proteinExistence type="predicted"/>
<evidence type="ECO:0000313" key="3">
    <source>
        <dbReference type="Proteomes" id="UP000256310"/>
    </source>
</evidence>
<dbReference type="Gene3D" id="3.30.450.40">
    <property type="match status" value="1"/>
</dbReference>
<dbReference type="Pfam" id="PF04340">
    <property type="entry name" value="DUF484"/>
    <property type="match status" value="1"/>
</dbReference>
<dbReference type="RefSeq" id="WP_116235433.1">
    <property type="nucleotide sequence ID" value="NZ_QRDP01000004.1"/>
</dbReference>
<dbReference type="AlphaFoldDB" id="A0A3D9FE88"/>
<reference evidence="2 3" key="1">
    <citation type="submission" date="2018-07" db="EMBL/GenBank/DDBJ databases">
        <title>Genomic Encyclopedia of Type Strains, Phase IV (KMG-IV): sequencing the most valuable type-strain genomes for metagenomic binning, comparative biology and taxonomic classification.</title>
        <authorList>
            <person name="Goeker M."/>
        </authorList>
    </citation>
    <scope>NUCLEOTIDE SEQUENCE [LARGE SCALE GENOMIC DNA]</scope>
    <source>
        <strain evidence="2 3">DSM 26725</strain>
    </source>
</reference>
<evidence type="ECO:0008006" key="4">
    <source>
        <dbReference type="Google" id="ProtNLM"/>
    </source>
</evidence>
<accession>A0A3D9FE88</accession>
<protein>
    <recommendedName>
        <fullName evidence="4">DUF484 family protein</fullName>
    </recommendedName>
</protein>
<sequence length="186" mass="19906">MGTVIDFETGAVAQLQRRVAQAEEDNRDLLAFARGHSGATAAIHDAVLAAISAEGLDHLLHIVTQEWPDILGVDAVSLALYVGDKGVRADIAGMQFVERRLIEKAAADVAGVVLRDCERGHPLFGPAAEFVRAEALVRLDNETPLPSGLLALGQRESQDMEAHEGAELLGFLGDSLARLLGRWLLP</sequence>
<gene>
    <name evidence="2" type="ORF">DFR46_0987</name>
</gene>
<dbReference type="EMBL" id="QRDP01000004">
    <property type="protein sequence ID" value="RED15978.1"/>
    <property type="molecule type" value="Genomic_DNA"/>
</dbReference>
<dbReference type="OrthoDB" id="7200179at2"/>
<organism evidence="2 3">
    <name type="scientific">Parasphingopyxis lamellibrachiae</name>
    <dbReference type="NCBI Taxonomy" id="680125"/>
    <lineage>
        <taxon>Bacteria</taxon>
        <taxon>Pseudomonadati</taxon>
        <taxon>Pseudomonadota</taxon>
        <taxon>Alphaproteobacteria</taxon>
        <taxon>Sphingomonadales</taxon>
        <taxon>Sphingomonadaceae</taxon>
        <taxon>Parasphingopyxis</taxon>
    </lineage>
</organism>
<evidence type="ECO:0000256" key="1">
    <source>
        <dbReference type="SAM" id="Coils"/>
    </source>
</evidence>
<dbReference type="Proteomes" id="UP000256310">
    <property type="component" value="Unassembled WGS sequence"/>
</dbReference>
<dbReference type="InterPro" id="IPR007435">
    <property type="entry name" value="DUF484"/>
</dbReference>
<evidence type="ECO:0000313" key="2">
    <source>
        <dbReference type="EMBL" id="RED15978.1"/>
    </source>
</evidence>
<keyword evidence="1" id="KW-0175">Coiled coil</keyword>
<keyword evidence="3" id="KW-1185">Reference proteome</keyword>
<feature type="coiled-coil region" evidence="1">
    <location>
        <begin position="5"/>
        <end position="32"/>
    </location>
</feature>
<comment type="caution">
    <text evidence="2">The sequence shown here is derived from an EMBL/GenBank/DDBJ whole genome shotgun (WGS) entry which is preliminary data.</text>
</comment>
<dbReference type="InterPro" id="IPR029016">
    <property type="entry name" value="GAF-like_dom_sf"/>
</dbReference>
<name>A0A3D9FE88_9SPHN</name>